<dbReference type="PANTHER" id="PTHR38795">
    <property type="entry name" value="DUF6604 DOMAIN-CONTAINING PROTEIN"/>
    <property type="match status" value="1"/>
</dbReference>
<name>A0A8H6L0T3_9LECA</name>
<dbReference type="Proteomes" id="UP000578531">
    <property type="component" value="Unassembled WGS sequence"/>
</dbReference>
<evidence type="ECO:0000313" key="2">
    <source>
        <dbReference type="Proteomes" id="UP000578531"/>
    </source>
</evidence>
<comment type="caution">
    <text evidence="1">The sequence shown here is derived from an EMBL/GenBank/DDBJ whole genome shotgun (WGS) entry which is preliminary data.</text>
</comment>
<dbReference type="PANTHER" id="PTHR38795:SF1">
    <property type="entry name" value="DUF6604 DOMAIN-CONTAINING PROTEIN"/>
    <property type="match status" value="1"/>
</dbReference>
<dbReference type="RefSeq" id="XP_037160748.1">
    <property type="nucleotide sequence ID" value="XM_037312343.1"/>
</dbReference>
<reference evidence="1 2" key="1">
    <citation type="journal article" date="2020" name="Genomics">
        <title>Complete, high-quality genomes from long-read metagenomic sequencing of two wolf lichen thalli reveals enigmatic genome architecture.</title>
        <authorList>
            <person name="McKenzie S.K."/>
            <person name="Walston R.F."/>
            <person name="Allen J.L."/>
        </authorList>
    </citation>
    <scope>NUCLEOTIDE SEQUENCE [LARGE SCALE GENOMIC DNA]</scope>
    <source>
        <strain evidence="1">WasteWater2</strain>
    </source>
</reference>
<proteinExistence type="predicted"/>
<dbReference type="EMBL" id="JACCJC010000058">
    <property type="protein sequence ID" value="KAF6231315.1"/>
    <property type="molecule type" value="Genomic_DNA"/>
</dbReference>
<organism evidence="1 2">
    <name type="scientific">Letharia columbiana</name>
    <dbReference type="NCBI Taxonomy" id="112416"/>
    <lineage>
        <taxon>Eukaryota</taxon>
        <taxon>Fungi</taxon>
        <taxon>Dikarya</taxon>
        <taxon>Ascomycota</taxon>
        <taxon>Pezizomycotina</taxon>
        <taxon>Lecanoromycetes</taxon>
        <taxon>OSLEUM clade</taxon>
        <taxon>Lecanoromycetidae</taxon>
        <taxon>Lecanorales</taxon>
        <taxon>Lecanorineae</taxon>
        <taxon>Parmeliaceae</taxon>
        <taxon>Letharia</taxon>
    </lineage>
</organism>
<evidence type="ECO:0000313" key="1">
    <source>
        <dbReference type="EMBL" id="KAF6231315.1"/>
    </source>
</evidence>
<dbReference type="OrthoDB" id="5238236at2759"/>
<dbReference type="GeneID" id="59292104"/>
<sequence>MIAGLRGVARRQKSISGWLCFATQVFLDINKITGSDYRKAFQELQIAGRDAIATLENIERIGQQQPKAQVGSQYQRLAKDSRLGRTIGYIYGYILDDSAEIRQQFFMHDTVRAKHPEPHRLLVRDPLLCGLIKFSLSIMLYNLGVEFAKNSLCTLPTTDLYRALRLTLNLDLAWPDTDLFVSNITPERLFFGGLPNKLESCLKRLMLMQGISPEIFVKGGKRRSGRKSLPFTPSISKTGRDWHEASAVISAFRDRHIMNNTIKWTFETLEAVFKESTKNNASQRAAREHWIKSRQIGTVPLLQCVKTAITTELSVLIFDYFGLHLRCENFLVKLRSGLGGNMKKNDGITHSNDEPRWLAGCMVFAILRNAVEWEFVAKDTDGDGGLLPEWRLFMDAGALLKEFNQSEGDCESKRSENYAE</sequence>
<dbReference type="AlphaFoldDB" id="A0A8H6L0T3"/>
<accession>A0A8H6L0T3</accession>
<protein>
    <submittedName>
        <fullName evidence="1">Uncharacterized protein</fullName>
    </submittedName>
</protein>
<gene>
    <name evidence="1" type="ORF">HO173_010458</name>
</gene>
<keyword evidence="2" id="KW-1185">Reference proteome</keyword>